<dbReference type="RefSeq" id="WP_021929309.1">
    <property type="nucleotide sequence ID" value="NZ_AP023322.1"/>
</dbReference>
<evidence type="ECO:0000313" key="2">
    <source>
        <dbReference type="EMBL" id="BCI62585.1"/>
    </source>
</evidence>
<dbReference type="KEGG" id="copr:Cop2CBH44_09380"/>
<name>A0A7G1HS77_9BACT</name>
<evidence type="ECO:0008006" key="4">
    <source>
        <dbReference type="Google" id="ProtNLM"/>
    </source>
</evidence>
<feature type="signal peptide" evidence="1">
    <location>
        <begin position="1"/>
        <end position="21"/>
    </location>
</feature>
<dbReference type="SUPFAM" id="SSF50965">
    <property type="entry name" value="Galactose oxidase, central domain"/>
    <property type="match status" value="1"/>
</dbReference>
<evidence type="ECO:0000313" key="3">
    <source>
        <dbReference type="Proteomes" id="UP000594042"/>
    </source>
</evidence>
<proteinExistence type="predicted"/>
<dbReference type="Proteomes" id="UP000594042">
    <property type="component" value="Chromosome"/>
</dbReference>
<accession>A0A7G1HS77</accession>
<dbReference type="PROSITE" id="PS51257">
    <property type="entry name" value="PROKAR_LIPOPROTEIN"/>
    <property type="match status" value="1"/>
</dbReference>
<organism evidence="2 3">
    <name type="scientific">Coprobacter secundus subsp. similis</name>
    <dbReference type="NCBI Taxonomy" id="2751153"/>
    <lineage>
        <taxon>Bacteria</taxon>
        <taxon>Pseudomonadati</taxon>
        <taxon>Bacteroidota</taxon>
        <taxon>Bacteroidia</taxon>
        <taxon>Bacteroidales</taxon>
        <taxon>Barnesiellaceae</taxon>
        <taxon>Coprobacter</taxon>
    </lineage>
</organism>
<keyword evidence="3" id="KW-1185">Reference proteome</keyword>
<gene>
    <name evidence="2" type="ORF">Cop2CBH44_09380</name>
</gene>
<reference evidence="3" key="1">
    <citation type="submission" date="2020-07" db="EMBL/GenBank/DDBJ databases">
        <title>Complete genome sequencing of Coprobacter sp. strain 2CBH44.</title>
        <authorList>
            <person name="Sakamoto M."/>
            <person name="Murakami T."/>
            <person name="Mori H."/>
        </authorList>
    </citation>
    <scope>NUCLEOTIDE SEQUENCE [LARGE SCALE GENOMIC DNA]</scope>
    <source>
        <strain evidence="3">2CBH44</strain>
    </source>
</reference>
<dbReference type="Gene3D" id="2.60.40.2340">
    <property type="match status" value="1"/>
</dbReference>
<feature type="chain" id="PRO_5028843236" description="DUF5018 domain-containing protein" evidence="1">
    <location>
        <begin position="22"/>
        <end position="493"/>
    </location>
</feature>
<protein>
    <recommendedName>
        <fullName evidence="4">DUF5018 domain-containing protein</fullName>
    </recommendedName>
</protein>
<sequence length="493" mass="53484">MKKCFKTLLYSLALISLFASCSDDDNDNKGVESGDVQMLTFGFYAADNDGVIQGDYEVSAIAGTDIKIPMPDEINRASLVARFTTSDGATVTVNGITQVSGVTANNFSVPVDYLVTSGNNNARYTVRITKMPTWSAYSTFTEDSISDIVLRVNPKTYEPYVAIIKARKEADEKKVAVLKTTGSAWSYVGDKDGISDGRATALAFNFDADANMYVAYSDYSAEVAQDMTAQMYNGSSWSVLGAKGLTGDKTNYITIGALSPADVVTTFGVNNKKSDDYKKLMVSGYNGSWASPSLMAGRPADAPAWFNLIKRYGDALYLGTFDMVTSGGYSIYKYQNKQWSTIGQIIVPSGAAICYRGGEIHFDLDKSGNIYALVSDDGPDGQGNYKVSVQKYNANTKKWNMVDNYLDTGGKVPGSMDIGISPEGLPVVVFVNSSKQASVITFDNESKQWSDPFVLGSATVSYVAIEFDQNGTGYIVCLDSQKDLIMYKYIIPE</sequence>
<dbReference type="InterPro" id="IPR011043">
    <property type="entry name" value="Gal_Oxase/kelch_b-propeller"/>
</dbReference>
<dbReference type="EMBL" id="AP023322">
    <property type="protein sequence ID" value="BCI62585.1"/>
    <property type="molecule type" value="Genomic_DNA"/>
</dbReference>
<dbReference type="AlphaFoldDB" id="A0A7G1HS77"/>
<keyword evidence="1" id="KW-0732">Signal</keyword>
<evidence type="ECO:0000256" key="1">
    <source>
        <dbReference type="SAM" id="SignalP"/>
    </source>
</evidence>